<protein>
    <submittedName>
        <fullName evidence="2">Alpha-E domain-containing protein</fullName>
    </submittedName>
</protein>
<dbReference type="AlphaFoldDB" id="A0A5C5RB52"/>
<comment type="caution">
    <text evidence="2">The sequence shown here is derived from an EMBL/GenBank/DDBJ whole genome shotgun (WGS) entry which is preliminary data.</text>
</comment>
<evidence type="ECO:0000313" key="2">
    <source>
        <dbReference type="EMBL" id="TWS19355.1"/>
    </source>
</evidence>
<dbReference type="Proteomes" id="UP000319375">
    <property type="component" value="Unassembled WGS sequence"/>
</dbReference>
<keyword evidence="3" id="KW-1185">Reference proteome</keyword>
<dbReference type="InterPro" id="IPR007296">
    <property type="entry name" value="DUF403"/>
</dbReference>
<evidence type="ECO:0000313" key="3">
    <source>
        <dbReference type="Proteomes" id="UP000319375"/>
    </source>
</evidence>
<reference evidence="2 3" key="1">
    <citation type="submission" date="2019-06" db="EMBL/GenBank/DDBJ databases">
        <title>Tsukamurella conjunctivitidis sp. nov., Tsukamurella assacharolytica sp. nov. and Tsukamurella sputae sp. nov. isolated from patients with conjunctivitis, bacteraemia (lymphoma) and respiratory infection (sputum) in Hong Kong.</title>
        <authorList>
            <person name="Teng J.L.L."/>
            <person name="Lee H.H."/>
            <person name="Fong J.Y.H."/>
            <person name="Fok K.M.N."/>
            <person name="Lau S.K.P."/>
            <person name="Woo P.C.Y."/>
        </authorList>
    </citation>
    <scope>NUCLEOTIDE SEQUENCE [LARGE SCALE GENOMIC DNA]</scope>
    <source>
        <strain evidence="2 3">HKU72</strain>
    </source>
</reference>
<evidence type="ECO:0000259" key="1">
    <source>
        <dbReference type="Pfam" id="PF04168"/>
    </source>
</evidence>
<feature type="domain" description="DUF403" evidence="1">
    <location>
        <begin position="7"/>
        <end position="121"/>
    </location>
</feature>
<name>A0A5C5RB52_9ACTN</name>
<organism evidence="2 3">
    <name type="scientific">Tsukamurella conjunctivitidis</name>
    <dbReference type="NCBI Taxonomy" id="2592068"/>
    <lineage>
        <taxon>Bacteria</taxon>
        <taxon>Bacillati</taxon>
        <taxon>Actinomycetota</taxon>
        <taxon>Actinomycetes</taxon>
        <taxon>Mycobacteriales</taxon>
        <taxon>Tsukamurellaceae</taxon>
        <taxon>Tsukamurella</taxon>
    </lineage>
</organism>
<sequence>MRPAPTAWSDALSSCAGQHAYIRSRGAASADLDIARFLLLDGSFPRSLLFSLDAVAHALDTIDRADPVRGHVSEATRLVGQTRSRLLYRAPEATLEDLPARMAALGATCAEVSACVQERFFEGTAATHWTGDHL</sequence>
<dbReference type="Pfam" id="PF04168">
    <property type="entry name" value="Alpha-E"/>
    <property type="match status" value="1"/>
</dbReference>
<proteinExistence type="predicted"/>
<accession>A0A5C5RB52</accession>
<gene>
    <name evidence="2" type="ORF">FK530_25560</name>
</gene>
<dbReference type="EMBL" id="VIGX01000315">
    <property type="protein sequence ID" value="TWS19355.1"/>
    <property type="molecule type" value="Genomic_DNA"/>
</dbReference>